<keyword evidence="6" id="KW-0808">Transferase</keyword>
<feature type="domain" description="Protein kinase" evidence="5">
    <location>
        <begin position="22"/>
        <end position="287"/>
    </location>
</feature>
<keyword evidence="2 3" id="KW-0067">ATP-binding</keyword>
<feature type="compositionally biased region" description="Basic residues" evidence="4">
    <location>
        <begin position="580"/>
        <end position="589"/>
    </location>
</feature>
<gene>
    <name evidence="6" type="ORF">FA13DRAFT_76504</name>
</gene>
<evidence type="ECO:0000256" key="4">
    <source>
        <dbReference type="SAM" id="MobiDB-lite"/>
    </source>
</evidence>
<evidence type="ECO:0000256" key="3">
    <source>
        <dbReference type="PROSITE-ProRule" id="PRU10141"/>
    </source>
</evidence>
<feature type="compositionally biased region" description="Pro residues" evidence="4">
    <location>
        <begin position="619"/>
        <end position="629"/>
    </location>
</feature>
<proteinExistence type="predicted"/>
<dbReference type="GO" id="GO:0004672">
    <property type="term" value="F:protein kinase activity"/>
    <property type="evidence" value="ECO:0007669"/>
    <property type="project" value="InterPro"/>
</dbReference>
<comment type="caution">
    <text evidence="6">The sequence shown here is derived from an EMBL/GenBank/DDBJ whole genome shotgun (WGS) entry which is preliminary data.</text>
</comment>
<dbReference type="PROSITE" id="PS00108">
    <property type="entry name" value="PROTEIN_KINASE_ST"/>
    <property type="match status" value="1"/>
</dbReference>
<evidence type="ECO:0000313" key="7">
    <source>
        <dbReference type="Proteomes" id="UP000298030"/>
    </source>
</evidence>
<feature type="region of interest" description="Disordered" evidence="4">
    <location>
        <begin position="347"/>
        <end position="399"/>
    </location>
</feature>
<evidence type="ECO:0000313" key="6">
    <source>
        <dbReference type="EMBL" id="TEB34254.1"/>
    </source>
</evidence>
<feature type="region of interest" description="Disordered" evidence="4">
    <location>
        <begin position="518"/>
        <end position="679"/>
    </location>
</feature>
<dbReference type="PANTHER" id="PTHR44167">
    <property type="entry name" value="OVARIAN-SPECIFIC SERINE/THREONINE-PROTEIN KINASE LOK-RELATED"/>
    <property type="match status" value="1"/>
</dbReference>
<evidence type="ECO:0000256" key="2">
    <source>
        <dbReference type="ARBA" id="ARBA00022840"/>
    </source>
</evidence>
<feature type="region of interest" description="Disordered" evidence="4">
    <location>
        <begin position="319"/>
        <end position="338"/>
    </location>
</feature>
<dbReference type="InterPro" id="IPR011009">
    <property type="entry name" value="Kinase-like_dom_sf"/>
</dbReference>
<dbReference type="SUPFAM" id="SSF56112">
    <property type="entry name" value="Protein kinase-like (PK-like)"/>
    <property type="match status" value="1"/>
</dbReference>
<dbReference type="Proteomes" id="UP000298030">
    <property type="component" value="Unassembled WGS sequence"/>
</dbReference>
<dbReference type="PROSITE" id="PS50011">
    <property type="entry name" value="PROTEIN_KINASE_DOM"/>
    <property type="match status" value="1"/>
</dbReference>
<reference evidence="6 7" key="1">
    <citation type="journal article" date="2019" name="Nat. Ecol. Evol.">
        <title>Megaphylogeny resolves global patterns of mushroom evolution.</title>
        <authorList>
            <person name="Varga T."/>
            <person name="Krizsan K."/>
            <person name="Foldi C."/>
            <person name="Dima B."/>
            <person name="Sanchez-Garcia M."/>
            <person name="Sanchez-Ramirez S."/>
            <person name="Szollosi G.J."/>
            <person name="Szarkandi J.G."/>
            <person name="Papp V."/>
            <person name="Albert L."/>
            <person name="Andreopoulos W."/>
            <person name="Angelini C."/>
            <person name="Antonin V."/>
            <person name="Barry K.W."/>
            <person name="Bougher N.L."/>
            <person name="Buchanan P."/>
            <person name="Buyck B."/>
            <person name="Bense V."/>
            <person name="Catcheside P."/>
            <person name="Chovatia M."/>
            <person name="Cooper J."/>
            <person name="Damon W."/>
            <person name="Desjardin D."/>
            <person name="Finy P."/>
            <person name="Geml J."/>
            <person name="Haridas S."/>
            <person name="Hughes K."/>
            <person name="Justo A."/>
            <person name="Karasinski D."/>
            <person name="Kautmanova I."/>
            <person name="Kiss B."/>
            <person name="Kocsube S."/>
            <person name="Kotiranta H."/>
            <person name="LaButti K.M."/>
            <person name="Lechner B.E."/>
            <person name="Liimatainen K."/>
            <person name="Lipzen A."/>
            <person name="Lukacs Z."/>
            <person name="Mihaltcheva S."/>
            <person name="Morgado L.N."/>
            <person name="Niskanen T."/>
            <person name="Noordeloos M.E."/>
            <person name="Ohm R.A."/>
            <person name="Ortiz-Santana B."/>
            <person name="Ovrebo C."/>
            <person name="Racz N."/>
            <person name="Riley R."/>
            <person name="Savchenko A."/>
            <person name="Shiryaev A."/>
            <person name="Soop K."/>
            <person name="Spirin V."/>
            <person name="Szebenyi C."/>
            <person name="Tomsovsky M."/>
            <person name="Tulloss R.E."/>
            <person name="Uehling J."/>
            <person name="Grigoriev I.V."/>
            <person name="Vagvolgyi C."/>
            <person name="Papp T."/>
            <person name="Martin F.M."/>
            <person name="Miettinen O."/>
            <person name="Hibbett D.S."/>
            <person name="Nagy L.G."/>
        </authorList>
    </citation>
    <scope>NUCLEOTIDE SEQUENCE [LARGE SCALE GENOMIC DNA]</scope>
    <source>
        <strain evidence="6 7">FP101781</strain>
    </source>
</reference>
<dbReference type="PROSITE" id="PS00107">
    <property type="entry name" value="PROTEIN_KINASE_ATP"/>
    <property type="match status" value="1"/>
</dbReference>
<keyword evidence="7" id="KW-1185">Reference proteome</keyword>
<dbReference type="Pfam" id="PF00069">
    <property type="entry name" value="Pkinase"/>
    <property type="match status" value="1"/>
</dbReference>
<feature type="compositionally biased region" description="Polar residues" evidence="4">
    <location>
        <begin position="416"/>
        <end position="439"/>
    </location>
</feature>
<organism evidence="6 7">
    <name type="scientific">Coprinellus micaceus</name>
    <name type="common">Glistening ink-cap mushroom</name>
    <name type="synonym">Coprinus micaceus</name>
    <dbReference type="NCBI Taxonomy" id="71717"/>
    <lineage>
        <taxon>Eukaryota</taxon>
        <taxon>Fungi</taxon>
        <taxon>Dikarya</taxon>
        <taxon>Basidiomycota</taxon>
        <taxon>Agaricomycotina</taxon>
        <taxon>Agaricomycetes</taxon>
        <taxon>Agaricomycetidae</taxon>
        <taxon>Agaricales</taxon>
        <taxon>Agaricineae</taxon>
        <taxon>Psathyrellaceae</taxon>
        <taxon>Coprinellus</taxon>
    </lineage>
</organism>
<dbReference type="InterPro" id="IPR017441">
    <property type="entry name" value="Protein_kinase_ATP_BS"/>
</dbReference>
<evidence type="ECO:0000256" key="1">
    <source>
        <dbReference type="ARBA" id="ARBA00022741"/>
    </source>
</evidence>
<dbReference type="InterPro" id="IPR000719">
    <property type="entry name" value="Prot_kinase_dom"/>
</dbReference>
<dbReference type="AlphaFoldDB" id="A0A4Y7TJU0"/>
<dbReference type="EMBL" id="QPFP01000010">
    <property type="protein sequence ID" value="TEB34254.1"/>
    <property type="molecule type" value="Genomic_DNA"/>
</dbReference>
<dbReference type="SMART" id="SM00220">
    <property type="entry name" value="S_TKc"/>
    <property type="match status" value="1"/>
</dbReference>
<protein>
    <submittedName>
        <fullName evidence="6">Kinase-like protein</fullName>
    </submittedName>
</protein>
<name>A0A4Y7TJU0_COPMI</name>
<evidence type="ECO:0000259" key="5">
    <source>
        <dbReference type="PROSITE" id="PS50011"/>
    </source>
</evidence>
<dbReference type="OrthoDB" id="541276at2759"/>
<accession>A0A4Y7TJU0</accession>
<dbReference type="Gene3D" id="1.10.510.10">
    <property type="entry name" value="Transferase(Phosphotransferase) domain 1"/>
    <property type="match status" value="1"/>
</dbReference>
<feature type="binding site" evidence="3">
    <location>
        <position position="53"/>
    </location>
    <ligand>
        <name>ATP</name>
        <dbReference type="ChEBI" id="CHEBI:30616"/>
    </ligand>
</feature>
<dbReference type="STRING" id="71717.A0A4Y7TJU0"/>
<sequence length="679" mass="75866">MSKLPPTSAHPPLGTRIHDNTIQLVDILGSGGYGVVFRGVDLSSKRNRKYAVKCMSKAKGRRTSHVRELNFHLQVSGHPGVVEMYGAVEDDKFTYFIMEYATSHDLFHQILHESRYLARDETVRDVFLQLVDGVQHCHDSGVFHRDLKPENVMCFEGGARVAITDFGLATSDTSSCEFRTGSVYHMSPECQAGHYREDAYSPMANDVWSLGIILLNMVTGRNPWKAATKEDPVYQNYLQNPSNFFSTVLPISRPLNNILEKVLDPDWKLRMTLPEFRIAIMDLSTFYSVNVHFEGNLARYCWEAGIKARTDLVDGPFGPVAKRPVPPPPPTRPVSKKPIYSPIQEETKAQPFEVSAPHQRTRIKPPKPTVRSPLAIPDSRTPNAPSPYRGAPVNDPSPRVESMVSITLEDDIDQIQSTHTASSQGDSSPSTSFPKTPRSSPHRVTFPKRATVPPMTELHISPSYSPQLDLDDPMEFYGLEFCKRLAELPSDADSDATDDMMLSPSSSQYELHEVRESFSWTDSSESRSRSRSCSSDGGPGVIRYPGMQTPGPSKPIDIIGARPRHHPHHPHHPLSPPLSHRPHPHHHHLAPTQVPMYRPHPQTPRLGPQVHGGFRQRRPPPPPELPPRPLNGRVSELRKVYEGKPVPSPRPAHAGMPPTAHGQRKPVAYATGATHWYHS</sequence>
<dbReference type="GO" id="GO:0005524">
    <property type="term" value="F:ATP binding"/>
    <property type="evidence" value="ECO:0007669"/>
    <property type="project" value="UniProtKB-UniRule"/>
</dbReference>
<dbReference type="InterPro" id="IPR008271">
    <property type="entry name" value="Ser/Thr_kinase_AS"/>
</dbReference>
<feature type="region of interest" description="Disordered" evidence="4">
    <location>
        <begin position="416"/>
        <end position="458"/>
    </location>
</feature>
<keyword evidence="1 3" id="KW-0547">Nucleotide-binding</keyword>
<dbReference type="PANTHER" id="PTHR44167:SF24">
    <property type="entry name" value="SERINE_THREONINE-PROTEIN KINASE CHK2"/>
    <property type="match status" value="1"/>
</dbReference>
<feature type="compositionally biased region" description="Basic residues" evidence="4">
    <location>
        <begin position="562"/>
        <end position="572"/>
    </location>
</feature>
<keyword evidence="6" id="KW-0418">Kinase</keyword>